<gene>
    <name evidence="1" type="ORF">CS063_12045</name>
</gene>
<protein>
    <submittedName>
        <fullName evidence="1">Transporter</fullName>
    </submittedName>
</protein>
<evidence type="ECO:0000313" key="1">
    <source>
        <dbReference type="EMBL" id="PHV70203.1"/>
    </source>
</evidence>
<dbReference type="Proteomes" id="UP000224460">
    <property type="component" value="Unassembled WGS sequence"/>
</dbReference>
<sequence>MKSFVLKMQIATIFVGSIVGAGVCSGRELNQFFATYGIGGFLGLFLCGILYVLLGKIIVVITEENDVGSYDEFVNLVCPKYVAKFINSVLTLFLLSSTSIILAGSGTILNQYFGLPKWIGFSLMVGCSSLFLLRNTEGLFEVNSIVVPTLFIMMSALFIGYIKLHPEELSYGYLQFLPRQKQHLFTSTFIYVSFNILTIIGVIVPLTRELKRPKEIVSGIVWGSIILTLISSFIVFLMMVSPFHAKRYEVPLLGVAQGINHFLQLGILGVMWLEMFSSQVSNVYSLCYFMQNQFKLDYKMGIFLVVAVAAPFSIIGFSKLVEFLYPMYGVLSLVFLIYCILFYFRSRG</sequence>
<keyword evidence="2" id="KW-1185">Reference proteome</keyword>
<proteinExistence type="predicted"/>
<comment type="caution">
    <text evidence="1">The sequence shown here is derived from an EMBL/GenBank/DDBJ whole genome shotgun (WGS) entry which is preliminary data.</text>
</comment>
<evidence type="ECO:0000313" key="2">
    <source>
        <dbReference type="Proteomes" id="UP000224460"/>
    </source>
</evidence>
<accession>A0AC61DAY2</accession>
<dbReference type="EMBL" id="PEDL01000013">
    <property type="protein sequence ID" value="PHV70203.1"/>
    <property type="molecule type" value="Genomic_DNA"/>
</dbReference>
<organism evidence="1 2">
    <name type="scientific">Sporanaerobium hydrogeniformans</name>
    <dbReference type="NCBI Taxonomy" id="3072179"/>
    <lineage>
        <taxon>Bacteria</taxon>
        <taxon>Bacillati</taxon>
        <taxon>Bacillota</taxon>
        <taxon>Clostridia</taxon>
        <taxon>Lachnospirales</taxon>
        <taxon>Lachnospiraceae</taxon>
        <taxon>Sporanaerobium</taxon>
    </lineage>
</organism>
<name>A0AC61DAY2_9FIRM</name>
<reference evidence="1" key="1">
    <citation type="submission" date="2017-10" db="EMBL/GenBank/DDBJ databases">
        <title>Genome sequence of cellulolytic Lachnospiraceae bacterium XHS1971 isolated from hotspring sediment.</title>
        <authorList>
            <person name="Vasudevan G."/>
            <person name="Joshi A.J."/>
            <person name="Hivarkar S."/>
            <person name="Lanjekar V.B."/>
            <person name="Dhakephalkar P.K."/>
            <person name="Dagar S."/>
        </authorList>
    </citation>
    <scope>NUCLEOTIDE SEQUENCE</scope>
    <source>
        <strain evidence="1">XHS1971</strain>
    </source>
</reference>